<proteinExistence type="inferred from homology"/>
<dbReference type="PROSITE" id="PS00678">
    <property type="entry name" value="WD_REPEATS_1"/>
    <property type="match status" value="1"/>
</dbReference>
<feature type="region of interest" description="Disordered" evidence="8">
    <location>
        <begin position="369"/>
        <end position="400"/>
    </location>
</feature>
<comment type="caution">
    <text evidence="10">The sequence shown here is derived from an EMBL/GenBank/DDBJ whole genome shotgun (WGS) entry which is preliminary data.</text>
</comment>
<dbReference type="PANTHER" id="PTHR17605">
    <property type="entry name" value="RIBOSOME BIOGENESIS PROTEIN BOP1 BLOCK OF PROLIFERATION 1 PROTEIN"/>
    <property type="match status" value="1"/>
</dbReference>
<dbReference type="Pfam" id="PF00400">
    <property type="entry name" value="WD40"/>
    <property type="match status" value="4"/>
</dbReference>
<keyword evidence="2 6" id="KW-0698">rRNA processing</keyword>
<dbReference type="PROSITE" id="PS50294">
    <property type="entry name" value="WD_REPEATS_REGION"/>
    <property type="match status" value="1"/>
</dbReference>
<evidence type="ECO:0000256" key="7">
    <source>
        <dbReference type="PROSITE-ProRule" id="PRU00221"/>
    </source>
</evidence>
<comment type="subcellular location">
    <subcellularLocation>
        <location evidence="6">Nucleus</location>
        <location evidence="6">Nucleolus</location>
    </subcellularLocation>
    <subcellularLocation>
        <location evidence="6">Nucleus</location>
        <location evidence="6">Nucleoplasm</location>
    </subcellularLocation>
</comment>
<comment type="function">
    <text evidence="6">Component of the NOP7 complex, which is required for maturation of the 25S and 5.8S ribosomal RNAs and formation of the 60S ribosome.</text>
</comment>
<evidence type="ECO:0000256" key="5">
    <source>
        <dbReference type="ARBA" id="ARBA00023242"/>
    </source>
</evidence>
<dbReference type="InterPro" id="IPR019775">
    <property type="entry name" value="WD40_repeat_CS"/>
</dbReference>
<evidence type="ECO:0000256" key="1">
    <source>
        <dbReference type="ARBA" id="ARBA00022517"/>
    </source>
</evidence>
<dbReference type="EMBL" id="CAJVPV010000888">
    <property type="protein sequence ID" value="CAG8477739.1"/>
    <property type="molecule type" value="Genomic_DNA"/>
</dbReference>
<comment type="similarity">
    <text evidence="6">Belongs to the WD repeat BOP1/ERB1 family.</text>
</comment>
<feature type="repeat" description="WD" evidence="7">
    <location>
        <begin position="795"/>
        <end position="815"/>
    </location>
</feature>
<dbReference type="SUPFAM" id="SSF50978">
    <property type="entry name" value="WD40 repeat-like"/>
    <property type="match status" value="1"/>
</dbReference>
<dbReference type="PROSITE" id="PS50082">
    <property type="entry name" value="WD_REPEATS_2"/>
    <property type="match status" value="2"/>
</dbReference>
<dbReference type="InterPro" id="IPR012953">
    <property type="entry name" value="BOP1_N_dom"/>
</dbReference>
<keyword evidence="3 7" id="KW-0853">WD repeat</keyword>
<protein>
    <recommendedName>
        <fullName evidence="6">Ribosome biogenesis protein ERB1</fullName>
    </recommendedName>
    <alternativeName>
        <fullName evidence="6">Eukaryotic ribosome biogenesis protein 1</fullName>
    </alternativeName>
</protein>
<accession>A0A9N8WAH7</accession>
<dbReference type="GO" id="GO:0000463">
    <property type="term" value="P:maturation of LSU-rRNA from tricistronic rRNA transcript (SSU-rRNA, 5.8S rRNA, LSU-rRNA)"/>
    <property type="evidence" value="ECO:0007669"/>
    <property type="project" value="UniProtKB-UniRule"/>
</dbReference>
<feature type="compositionally biased region" description="Polar residues" evidence="8">
    <location>
        <begin position="9"/>
        <end position="22"/>
    </location>
</feature>
<name>A0A9N8WAH7_9GLOM</name>
<evidence type="ECO:0000256" key="3">
    <source>
        <dbReference type="ARBA" id="ARBA00022574"/>
    </source>
</evidence>
<gene>
    <name evidence="6" type="primary">ERB1</name>
    <name evidence="10" type="ORF">AMORRO_LOCUS2157</name>
</gene>
<dbReference type="HAMAP" id="MF_03027">
    <property type="entry name" value="BOP1"/>
    <property type="match status" value="1"/>
</dbReference>
<dbReference type="Proteomes" id="UP000789342">
    <property type="component" value="Unassembled WGS sequence"/>
</dbReference>
<keyword evidence="1 6" id="KW-0690">Ribosome biogenesis</keyword>
<dbReference type="FunFam" id="2.130.10.10:FF:000061">
    <property type="entry name" value="Ribosome biogenesis protein BOP1 homolog"/>
    <property type="match status" value="1"/>
</dbReference>
<dbReference type="InterPro" id="IPR028598">
    <property type="entry name" value="BOP1/Erb1"/>
</dbReference>
<evidence type="ECO:0000259" key="9">
    <source>
        <dbReference type="SMART" id="SM01035"/>
    </source>
</evidence>
<feature type="region of interest" description="Disordered" evidence="8">
    <location>
        <begin position="1"/>
        <end position="165"/>
    </location>
</feature>
<dbReference type="SMART" id="SM00320">
    <property type="entry name" value="WD40"/>
    <property type="match status" value="7"/>
</dbReference>
<feature type="compositionally biased region" description="Acidic residues" evidence="8">
    <location>
        <begin position="138"/>
        <end position="147"/>
    </location>
</feature>
<feature type="compositionally biased region" description="Acidic residues" evidence="8">
    <location>
        <begin position="73"/>
        <end position="103"/>
    </location>
</feature>
<dbReference type="GO" id="GO:0005654">
    <property type="term" value="C:nucleoplasm"/>
    <property type="evidence" value="ECO:0007669"/>
    <property type="project" value="UniProtKB-SubCell"/>
</dbReference>
<reference evidence="10" key="1">
    <citation type="submission" date="2021-06" db="EMBL/GenBank/DDBJ databases">
        <authorList>
            <person name="Kallberg Y."/>
            <person name="Tangrot J."/>
            <person name="Rosling A."/>
        </authorList>
    </citation>
    <scope>NUCLEOTIDE SEQUENCE</scope>
    <source>
        <strain evidence="10">CL551</strain>
    </source>
</reference>
<feature type="repeat" description="WD" evidence="7">
    <location>
        <begin position="471"/>
        <end position="512"/>
    </location>
</feature>
<feature type="compositionally biased region" description="Low complexity" evidence="8">
    <location>
        <begin position="29"/>
        <end position="39"/>
    </location>
</feature>
<dbReference type="InterPro" id="IPR036322">
    <property type="entry name" value="WD40_repeat_dom_sf"/>
</dbReference>
<keyword evidence="5 6" id="KW-0539">Nucleus</keyword>
<keyword evidence="4" id="KW-0677">Repeat</keyword>
<dbReference type="GO" id="GO:0043021">
    <property type="term" value="F:ribonucleoprotein complex binding"/>
    <property type="evidence" value="ECO:0007669"/>
    <property type="project" value="UniProtKB-UniRule"/>
</dbReference>
<dbReference type="PANTHER" id="PTHR17605:SF0">
    <property type="entry name" value="RIBOSOME BIOGENESIS PROTEIN BOP1"/>
    <property type="match status" value="1"/>
</dbReference>
<dbReference type="OrthoDB" id="5571054at2759"/>
<comment type="subunit">
    <text evidence="6">Component of the NOP7 complex, composed of ERB1, NOP7 and YTM1. Within the NOP7 complex ERB1 appears to interact directly with NOP7 and YTM1. The NOP7 complex also associates with the 66S pre-ribosome.</text>
</comment>
<sequence length="815" mass="94266">MVRQRRNGSNKQASKSSPNTQQDVKKESILSSRKSSGSKGNTALEKRPAKSQLPREEEDSEEEIILPNVDIDLPSDEEQEEESEILSTDEEIDHPDLSTEEEKETTGDSTESEEDLKTLNIASDEESENDDGYIVGDSLDEDELDDMENMKLTDDNNNDSDQGKTQEQYITGANGYPRRLLPEIDPVYDSDSSTENPTNTVGNIPMEWYDNFPHIGYDIDGKKIMKPARGDELDKFLENMEDPDSWISVKDVLSQENVKLTDEELNIIHRIQSGEFPDSNYDPYEPTIEWFTSKPEKMPVNSTAEPKRRFVPSKWEAKRIMKIVQAIRQGRIVPGRVQVQKPRYYDLWTDSDQPREDHVMHITAPKMKLPEHDESYNPPEEYLPTEQEKEEWENMDPDDREKNYLPKKYSHLREVPAYGRFIQERFNRCLDLYLAPRVRRNKLNIDPDSLIPKLPNPKDLQPFPTSFTLSYNGHSGRVRKFSIDPTGLWMVSASDDKTMKMWEITTGRCVKTWEVKETVYSVAWCPNKDVWAFAASFLNNVVIVSPTKISDETIFDNTVQYITSAFANIGDNEKRDKLVEWLKPTESQKSEGFLVILQHKHNKTIKKITWHRKGDYFSTIASDASNQSILVHQLSKHQTQQPFRKTRGMVQDVMFHPIKPLFFVATQRFVRVYNLMKQELTKTLQSGVKWISSLDIHPMGDNVIIGSYDKRLCWFDLDLSSKPYRTLRFHTKAIRSVAFHKRLPIFASCSDDGNIHIFHGMVYNDLMQNPLIVPVKIMRESHQIVENLGVLHCEFHPVQPWIISSGADHSIKLWT</sequence>
<evidence type="ECO:0000256" key="6">
    <source>
        <dbReference type="HAMAP-Rule" id="MF_03027"/>
    </source>
</evidence>
<organism evidence="10 11">
    <name type="scientific">Acaulospora morrowiae</name>
    <dbReference type="NCBI Taxonomy" id="94023"/>
    <lineage>
        <taxon>Eukaryota</taxon>
        <taxon>Fungi</taxon>
        <taxon>Fungi incertae sedis</taxon>
        <taxon>Mucoromycota</taxon>
        <taxon>Glomeromycotina</taxon>
        <taxon>Glomeromycetes</taxon>
        <taxon>Diversisporales</taxon>
        <taxon>Acaulosporaceae</taxon>
        <taxon>Acaulospora</taxon>
    </lineage>
</organism>
<keyword evidence="11" id="KW-1185">Reference proteome</keyword>
<dbReference type="Pfam" id="PF08145">
    <property type="entry name" value="BOP1NT"/>
    <property type="match status" value="1"/>
</dbReference>
<evidence type="ECO:0000313" key="10">
    <source>
        <dbReference type="EMBL" id="CAG8477739.1"/>
    </source>
</evidence>
<dbReference type="GO" id="GO:0030687">
    <property type="term" value="C:preribosome, large subunit precursor"/>
    <property type="evidence" value="ECO:0007669"/>
    <property type="project" value="UniProtKB-UniRule"/>
</dbReference>
<evidence type="ECO:0000256" key="4">
    <source>
        <dbReference type="ARBA" id="ARBA00022737"/>
    </source>
</evidence>
<dbReference type="GO" id="GO:0000466">
    <property type="term" value="P:maturation of 5.8S rRNA from tricistronic rRNA transcript (SSU-rRNA, 5.8S rRNA, LSU-rRNA)"/>
    <property type="evidence" value="ECO:0007669"/>
    <property type="project" value="UniProtKB-UniRule"/>
</dbReference>
<dbReference type="GO" id="GO:0070545">
    <property type="term" value="C:PeBoW complex"/>
    <property type="evidence" value="ECO:0007669"/>
    <property type="project" value="TreeGrafter"/>
</dbReference>
<evidence type="ECO:0000313" key="11">
    <source>
        <dbReference type="Proteomes" id="UP000789342"/>
    </source>
</evidence>
<dbReference type="SMART" id="SM01035">
    <property type="entry name" value="BOP1NT"/>
    <property type="match status" value="1"/>
</dbReference>
<evidence type="ECO:0000256" key="2">
    <source>
        <dbReference type="ARBA" id="ARBA00022552"/>
    </source>
</evidence>
<dbReference type="AlphaFoldDB" id="A0A9N8WAH7"/>
<evidence type="ECO:0000256" key="8">
    <source>
        <dbReference type="SAM" id="MobiDB-lite"/>
    </source>
</evidence>
<dbReference type="Gene3D" id="2.130.10.10">
    <property type="entry name" value="YVTN repeat-like/Quinoprotein amine dehydrogenase"/>
    <property type="match status" value="1"/>
</dbReference>
<dbReference type="InterPro" id="IPR015943">
    <property type="entry name" value="WD40/YVTN_repeat-like_dom_sf"/>
</dbReference>
<feature type="domain" description="BOP1 N-terminal" evidence="9">
    <location>
        <begin position="209"/>
        <end position="464"/>
    </location>
</feature>
<dbReference type="InterPro" id="IPR001680">
    <property type="entry name" value="WD40_rpt"/>
</dbReference>